<dbReference type="CDD" id="cd16454">
    <property type="entry name" value="RING-H2_PA-TM-RING"/>
    <property type="match status" value="1"/>
</dbReference>
<keyword evidence="1" id="KW-0479">Metal-binding</keyword>
<organism evidence="3 4">
    <name type="scientific">Coemansia asiatica</name>
    <dbReference type="NCBI Taxonomy" id="1052880"/>
    <lineage>
        <taxon>Eukaryota</taxon>
        <taxon>Fungi</taxon>
        <taxon>Fungi incertae sedis</taxon>
        <taxon>Zoopagomycota</taxon>
        <taxon>Kickxellomycotina</taxon>
        <taxon>Kickxellomycetes</taxon>
        <taxon>Kickxellales</taxon>
        <taxon>Kickxellaceae</taxon>
        <taxon>Coemansia</taxon>
    </lineage>
</organism>
<evidence type="ECO:0000256" key="1">
    <source>
        <dbReference type="PROSITE-ProRule" id="PRU00175"/>
    </source>
</evidence>
<protein>
    <recommendedName>
        <fullName evidence="2">RING-type domain-containing protein</fullName>
    </recommendedName>
</protein>
<dbReference type="EMBL" id="JANBOH010000218">
    <property type="protein sequence ID" value="KAJ1643814.1"/>
    <property type="molecule type" value="Genomic_DNA"/>
</dbReference>
<feature type="domain" description="RING-type" evidence="2">
    <location>
        <begin position="135"/>
        <end position="180"/>
    </location>
</feature>
<keyword evidence="1" id="KW-0862">Zinc</keyword>
<keyword evidence="1" id="KW-0863">Zinc-finger</keyword>
<proteinExistence type="predicted"/>
<evidence type="ECO:0000313" key="3">
    <source>
        <dbReference type="EMBL" id="KAJ1643814.1"/>
    </source>
</evidence>
<dbReference type="SUPFAM" id="SSF57850">
    <property type="entry name" value="RING/U-box"/>
    <property type="match status" value="1"/>
</dbReference>
<evidence type="ECO:0000313" key="4">
    <source>
        <dbReference type="Proteomes" id="UP001145021"/>
    </source>
</evidence>
<dbReference type="Proteomes" id="UP001145021">
    <property type="component" value="Unassembled WGS sequence"/>
</dbReference>
<dbReference type="InterPro" id="IPR013083">
    <property type="entry name" value="Znf_RING/FYVE/PHD"/>
</dbReference>
<name>A0A9W7XJ11_9FUNG</name>
<dbReference type="PANTHER" id="PTHR22765:SF416">
    <property type="entry name" value="E3 UBIQUITIN-PROTEIN LIGASE GODZILLA"/>
    <property type="match status" value="1"/>
</dbReference>
<dbReference type="AlphaFoldDB" id="A0A9W7XJ11"/>
<accession>A0A9W7XJ11</accession>
<reference evidence="3" key="1">
    <citation type="submission" date="2022-07" db="EMBL/GenBank/DDBJ databases">
        <title>Phylogenomic reconstructions and comparative analyses of Kickxellomycotina fungi.</title>
        <authorList>
            <person name="Reynolds N.K."/>
            <person name="Stajich J.E."/>
            <person name="Barry K."/>
            <person name="Grigoriev I.V."/>
            <person name="Crous P."/>
            <person name="Smith M.E."/>
        </authorList>
    </citation>
    <scope>NUCLEOTIDE SEQUENCE</scope>
    <source>
        <strain evidence="3">NBRC 105413</strain>
    </source>
</reference>
<keyword evidence="4" id="KW-1185">Reference proteome</keyword>
<dbReference type="GO" id="GO:0005737">
    <property type="term" value="C:cytoplasm"/>
    <property type="evidence" value="ECO:0007669"/>
    <property type="project" value="TreeGrafter"/>
</dbReference>
<dbReference type="GO" id="GO:0006511">
    <property type="term" value="P:ubiquitin-dependent protein catabolic process"/>
    <property type="evidence" value="ECO:0007669"/>
    <property type="project" value="TreeGrafter"/>
</dbReference>
<sequence>MLHIPDIFLGMYNRRRNRHAKHHGALTESDLGMFPKFKLTAESISDICRAPHRRRKLVKSNVIQPMQLPTPPEPVHLTSLTYGQPSLGDIALRSFQNAIAANANSNVNANTNAVSTNDDDADDFDAEWSGEDPSCVVCLEEYSVNDVVRVLPCGHVFHNDCICPWLLRPKTKFHECPICKTPCFSDEISKKAREEEELARVQSRETHPTNLVSVF</sequence>
<comment type="caution">
    <text evidence="3">The sequence shown here is derived from an EMBL/GenBank/DDBJ whole genome shotgun (WGS) entry which is preliminary data.</text>
</comment>
<dbReference type="InterPro" id="IPR001841">
    <property type="entry name" value="Znf_RING"/>
</dbReference>
<dbReference type="GO" id="GO:0061630">
    <property type="term" value="F:ubiquitin protein ligase activity"/>
    <property type="evidence" value="ECO:0007669"/>
    <property type="project" value="TreeGrafter"/>
</dbReference>
<dbReference type="Gene3D" id="3.30.40.10">
    <property type="entry name" value="Zinc/RING finger domain, C3HC4 (zinc finger)"/>
    <property type="match status" value="1"/>
</dbReference>
<dbReference type="PROSITE" id="PS50089">
    <property type="entry name" value="ZF_RING_2"/>
    <property type="match status" value="1"/>
</dbReference>
<dbReference type="SMART" id="SM00184">
    <property type="entry name" value="RING"/>
    <property type="match status" value="1"/>
</dbReference>
<evidence type="ECO:0000259" key="2">
    <source>
        <dbReference type="PROSITE" id="PS50089"/>
    </source>
</evidence>
<dbReference type="GO" id="GO:0008270">
    <property type="term" value="F:zinc ion binding"/>
    <property type="evidence" value="ECO:0007669"/>
    <property type="project" value="UniProtKB-KW"/>
</dbReference>
<dbReference type="InterPro" id="IPR051826">
    <property type="entry name" value="E3_ubiquitin-ligase_domain"/>
</dbReference>
<dbReference type="PANTHER" id="PTHR22765">
    <property type="entry name" value="RING FINGER AND PROTEASE ASSOCIATED DOMAIN-CONTAINING"/>
    <property type="match status" value="1"/>
</dbReference>
<dbReference type="Pfam" id="PF13639">
    <property type="entry name" value="zf-RING_2"/>
    <property type="match status" value="1"/>
</dbReference>
<gene>
    <name evidence="3" type="ORF">LPJ64_004458</name>
</gene>